<organism evidence="9 10">
    <name type="scientific">Corchorus capsularis</name>
    <name type="common">Jute</name>
    <dbReference type="NCBI Taxonomy" id="210143"/>
    <lineage>
        <taxon>Eukaryota</taxon>
        <taxon>Viridiplantae</taxon>
        <taxon>Streptophyta</taxon>
        <taxon>Embryophyta</taxon>
        <taxon>Tracheophyta</taxon>
        <taxon>Spermatophyta</taxon>
        <taxon>Magnoliopsida</taxon>
        <taxon>eudicotyledons</taxon>
        <taxon>Gunneridae</taxon>
        <taxon>Pentapetalae</taxon>
        <taxon>rosids</taxon>
        <taxon>malvids</taxon>
        <taxon>Malvales</taxon>
        <taxon>Malvaceae</taxon>
        <taxon>Grewioideae</taxon>
        <taxon>Apeibeae</taxon>
        <taxon>Corchorus</taxon>
    </lineage>
</organism>
<dbReference type="EC" id="3.2.1.39" evidence="3"/>
<name>A0A1R3IGT5_COCAP</name>
<accession>A0A1R3IGT5</accession>
<keyword evidence="10" id="KW-1185">Reference proteome</keyword>
<dbReference type="GO" id="GO:0042973">
    <property type="term" value="F:glucan endo-1,3-beta-D-glucosidase activity"/>
    <property type="evidence" value="ECO:0007669"/>
    <property type="project" value="UniProtKB-EC"/>
</dbReference>
<dbReference type="OMA" id="MRNINDA"/>
<dbReference type="InterPro" id="IPR017853">
    <property type="entry name" value="GH"/>
</dbReference>
<dbReference type="STRING" id="210143.A0A1R3IGT5"/>
<protein>
    <recommendedName>
        <fullName evidence="3">glucan endo-1,3-beta-D-glucosidase</fullName>
        <ecNumber evidence="3">3.2.1.39</ecNumber>
    </recommendedName>
</protein>
<keyword evidence="4 7" id="KW-0378">Hydrolase</keyword>
<evidence type="ECO:0000256" key="5">
    <source>
        <dbReference type="ARBA" id="ARBA00023295"/>
    </source>
</evidence>
<evidence type="ECO:0000256" key="7">
    <source>
        <dbReference type="RuleBase" id="RU004336"/>
    </source>
</evidence>
<comment type="similarity">
    <text evidence="2 6">Belongs to the glycosyl hydrolase 17 family.</text>
</comment>
<evidence type="ECO:0000256" key="8">
    <source>
        <dbReference type="SAM" id="SignalP"/>
    </source>
</evidence>
<reference evidence="9 10" key="1">
    <citation type="submission" date="2013-09" db="EMBL/GenBank/DDBJ databases">
        <title>Corchorus capsularis genome sequencing.</title>
        <authorList>
            <person name="Alam M."/>
            <person name="Haque M.S."/>
            <person name="Islam M.S."/>
            <person name="Emdad E.M."/>
            <person name="Islam M.M."/>
            <person name="Ahmed B."/>
            <person name="Halim A."/>
            <person name="Hossen Q.M.M."/>
            <person name="Hossain M.Z."/>
            <person name="Ahmed R."/>
            <person name="Khan M.M."/>
            <person name="Islam R."/>
            <person name="Rashid M.M."/>
            <person name="Khan S.A."/>
            <person name="Rahman M.S."/>
            <person name="Alam M."/>
        </authorList>
    </citation>
    <scope>NUCLEOTIDE SEQUENCE [LARGE SCALE GENOMIC DNA]</scope>
    <source>
        <strain evidence="10">cv. CVL-1</strain>
        <tissue evidence="9">Whole seedling</tissue>
    </source>
</reference>
<dbReference type="Gene3D" id="3.20.20.80">
    <property type="entry name" value="Glycosidases"/>
    <property type="match status" value="1"/>
</dbReference>
<dbReference type="Proteomes" id="UP000188268">
    <property type="component" value="Unassembled WGS sequence"/>
</dbReference>
<dbReference type="InterPro" id="IPR044965">
    <property type="entry name" value="Glyco_hydro_17_plant"/>
</dbReference>
<evidence type="ECO:0000256" key="4">
    <source>
        <dbReference type="ARBA" id="ARBA00022801"/>
    </source>
</evidence>
<keyword evidence="5 7" id="KW-0326">Glycosidase</keyword>
<comment type="caution">
    <text evidence="9">The sequence shown here is derived from an EMBL/GenBank/DDBJ whole genome shotgun (WGS) entry which is preliminary data.</text>
</comment>
<dbReference type="SUPFAM" id="SSF51445">
    <property type="entry name" value="(Trans)glycosidases"/>
    <property type="match status" value="1"/>
</dbReference>
<evidence type="ECO:0000313" key="9">
    <source>
        <dbReference type="EMBL" id="OMO81787.1"/>
    </source>
</evidence>
<dbReference type="Pfam" id="PF00332">
    <property type="entry name" value="Glyco_hydro_17"/>
    <property type="match status" value="1"/>
</dbReference>
<gene>
    <name evidence="9" type="ORF">CCACVL1_12214</name>
</gene>
<dbReference type="PROSITE" id="PS00587">
    <property type="entry name" value="GLYCOSYL_HYDROL_F17"/>
    <property type="match status" value="1"/>
</dbReference>
<evidence type="ECO:0000256" key="2">
    <source>
        <dbReference type="ARBA" id="ARBA00008773"/>
    </source>
</evidence>
<comment type="catalytic activity">
    <reaction evidence="1">
        <text>Hydrolysis of (1-&gt;3)-beta-D-glucosidic linkages in (1-&gt;3)-beta-D-glucans.</text>
        <dbReference type="EC" id="3.2.1.39"/>
    </reaction>
</comment>
<sequence length="348" mass="38159">MGFVHATTSNKTFIVAIILLLGIFMSNGQNSTGAPSIGVCNGRIANDLPSEQDVVTFYQINGIEAMRIYDPNQLTLQALKGTNIQLILGIPNAVLQSLTNPLAATDYVNTNIVSYFPAVKFRYISVGNEVKPTDPESQFVLLAMQNIYNALVTANLHDRIKVSTSVEPSLLGQSYPPSSGVFSQIACPYITPIINFLTNTQSPLLANIYTYFSYIGDTKNIDLCFALFMSPGNVVQDESLGYQNLFDATLDSMYSALEKSGAKDMEIVVSESGWPSAGGMAATVDNARTYYQNLINHVRNGTPKRPGRPIETYLFAMFDENQKGPAATEQHFGLFSPNKQPKYPIKFI</sequence>
<proteinExistence type="inferred from homology"/>
<dbReference type="FunFam" id="3.20.20.80:FF:000010">
    <property type="entry name" value="glucan endo-1,3-beta-glucosidase, basic"/>
    <property type="match status" value="1"/>
</dbReference>
<feature type="chain" id="PRO_5012571200" description="glucan endo-1,3-beta-D-glucosidase" evidence="8">
    <location>
        <begin position="29"/>
        <end position="348"/>
    </location>
</feature>
<dbReference type="GO" id="GO:0005975">
    <property type="term" value="P:carbohydrate metabolic process"/>
    <property type="evidence" value="ECO:0007669"/>
    <property type="project" value="InterPro"/>
</dbReference>
<dbReference type="Gramene" id="OMO81787">
    <property type="protein sequence ID" value="OMO81787"/>
    <property type="gene ID" value="CCACVL1_12214"/>
</dbReference>
<evidence type="ECO:0000256" key="1">
    <source>
        <dbReference type="ARBA" id="ARBA00000382"/>
    </source>
</evidence>
<dbReference type="InterPro" id="IPR000490">
    <property type="entry name" value="Glyco_hydro_17"/>
</dbReference>
<evidence type="ECO:0000256" key="6">
    <source>
        <dbReference type="RuleBase" id="RU004335"/>
    </source>
</evidence>
<evidence type="ECO:0000256" key="3">
    <source>
        <dbReference type="ARBA" id="ARBA00012780"/>
    </source>
</evidence>
<dbReference type="PANTHER" id="PTHR32227">
    <property type="entry name" value="GLUCAN ENDO-1,3-BETA-GLUCOSIDASE BG1-RELATED-RELATED"/>
    <property type="match status" value="1"/>
</dbReference>
<feature type="signal peptide" evidence="8">
    <location>
        <begin position="1"/>
        <end position="28"/>
    </location>
</feature>
<keyword evidence="8" id="KW-0732">Signal</keyword>
<evidence type="ECO:0000313" key="10">
    <source>
        <dbReference type="Proteomes" id="UP000188268"/>
    </source>
</evidence>
<dbReference type="EMBL" id="AWWV01010082">
    <property type="protein sequence ID" value="OMO81787.1"/>
    <property type="molecule type" value="Genomic_DNA"/>
</dbReference>
<dbReference type="OrthoDB" id="941679at2759"/>
<dbReference type="AlphaFoldDB" id="A0A1R3IGT5"/>